<reference evidence="3" key="1">
    <citation type="submission" date="2021-02" db="EMBL/GenBank/DDBJ databases">
        <authorList>
            <person name="Nowell W R."/>
        </authorList>
    </citation>
    <scope>NUCLEOTIDE SEQUENCE</scope>
</reference>
<keyword evidence="1" id="KW-1015">Disulfide bond</keyword>
<dbReference type="PROSITE" id="PS50015">
    <property type="entry name" value="SAP_B"/>
    <property type="match status" value="1"/>
</dbReference>
<protein>
    <recommendedName>
        <fullName evidence="2">Saposin B-type domain-containing protein</fullName>
    </recommendedName>
</protein>
<dbReference type="EMBL" id="CAJNYU010000169">
    <property type="protein sequence ID" value="CAF3333310.1"/>
    <property type="molecule type" value="Genomic_DNA"/>
</dbReference>
<feature type="domain" description="Saposin B-type" evidence="2">
    <location>
        <begin position="61"/>
        <end position="149"/>
    </location>
</feature>
<proteinExistence type="predicted"/>
<organism evidence="3 4">
    <name type="scientific">Rotaria socialis</name>
    <dbReference type="NCBI Taxonomy" id="392032"/>
    <lineage>
        <taxon>Eukaryota</taxon>
        <taxon>Metazoa</taxon>
        <taxon>Spiralia</taxon>
        <taxon>Gnathifera</taxon>
        <taxon>Rotifera</taxon>
        <taxon>Eurotatoria</taxon>
        <taxon>Bdelloidea</taxon>
        <taxon>Philodinida</taxon>
        <taxon>Philodinidae</taxon>
        <taxon>Rotaria</taxon>
    </lineage>
</organism>
<name>A0A817UB83_9BILA</name>
<dbReference type="AlphaFoldDB" id="A0A817UB83"/>
<evidence type="ECO:0000259" key="2">
    <source>
        <dbReference type="PROSITE" id="PS50015"/>
    </source>
</evidence>
<gene>
    <name evidence="3" type="ORF">FME351_LOCUS2826</name>
</gene>
<evidence type="ECO:0000313" key="4">
    <source>
        <dbReference type="Proteomes" id="UP000663869"/>
    </source>
</evidence>
<evidence type="ECO:0000313" key="3">
    <source>
        <dbReference type="EMBL" id="CAF3333310.1"/>
    </source>
</evidence>
<dbReference type="InterPro" id="IPR008139">
    <property type="entry name" value="SaposinB_dom"/>
</dbReference>
<dbReference type="Proteomes" id="UP000663869">
    <property type="component" value="Unassembled WGS sequence"/>
</dbReference>
<comment type="caution">
    <text evidence="3">The sequence shown here is derived from an EMBL/GenBank/DDBJ whole genome shotgun (WGS) entry which is preliminary data.</text>
</comment>
<evidence type="ECO:0000256" key="1">
    <source>
        <dbReference type="ARBA" id="ARBA00023157"/>
    </source>
</evidence>
<accession>A0A817UB83</accession>
<sequence length="275" mass="30514">MHHLHFPSYCHWKKKKNKMYKGIALVILAIFGGAAAHTHKINAQSSHIRHFSLSLKEENNANDFCRDCVDTFDTLIYLVLDGIFELSIINTCDDICNYVTEKSGSPVLYAICAVGCDAVGINEFIKIAKEVDLDPIYFCESLKVCPINDNGDAKFKSFAILPSHAQAYSTFILDFAYGSVNGTGTGQLVINIQTVDDIEISTTFLIESLKPGRYAERISIDTSPDPTCDPGTAQCEQWYPGLYNVTVMICNGECGSHHPNSQLYDMVNGSFRIDK</sequence>